<dbReference type="GO" id="GO:0005886">
    <property type="term" value="C:plasma membrane"/>
    <property type="evidence" value="ECO:0007669"/>
    <property type="project" value="UniProtKB-SubCell"/>
</dbReference>
<evidence type="ECO:0000256" key="6">
    <source>
        <dbReference type="SAM" id="Phobius"/>
    </source>
</evidence>
<feature type="transmembrane region" description="Helical" evidence="6">
    <location>
        <begin position="422"/>
        <end position="442"/>
    </location>
</feature>
<comment type="subcellular location">
    <subcellularLocation>
        <location evidence="1">Cell membrane</location>
        <topology evidence="1">Multi-pass membrane protein</topology>
    </subcellularLocation>
</comment>
<evidence type="ECO:0000256" key="4">
    <source>
        <dbReference type="ARBA" id="ARBA00022989"/>
    </source>
</evidence>
<feature type="transmembrane region" description="Helical" evidence="6">
    <location>
        <begin position="7"/>
        <end position="26"/>
    </location>
</feature>
<dbReference type="PANTHER" id="PTHR30619">
    <property type="entry name" value="DNA INTERNALIZATION/COMPETENCE PROTEIN COMEC/REC2"/>
    <property type="match status" value="1"/>
</dbReference>
<dbReference type="NCBIfam" id="TIGR00360">
    <property type="entry name" value="ComEC_N-term"/>
    <property type="match status" value="1"/>
</dbReference>
<evidence type="ECO:0000256" key="5">
    <source>
        <dbReference type="ARBA" id="ARBA00023136"/>
    </source>
</evidence>
<feature type="transmembrane region" description="Helical" evidence="6">
    <location>
        <begin position="394"/>
        <end position="416"/>
    </location>
</feature>
<gene>
    <name evidence="9" type="ORF">DXT99_07585</name>
</gene>
<name>A0A3D8LEJ3_9BACT</name>
<feature type="domain" description="DUF4131" evidence="8">
    <location>
        <begin position="38"/>
        <end position="195"/>
    </location>
</feature>
<organism evidence="9 10">
    <name type="scientific">Pontibacter diazotrophicus</name>
    <dbReference type="NCBI Taxonomy" id="1400979"/>
    <lineage>
        <taxon>Bacteria</taxon>
        <taxon>Pseudomonadati</taxon>
        <taxon>Bacteroidota</taxon>
        <taxon>Cytophagia</taxon>
        <taxon>Cytophagales</taxon>
        <taxon>Hymenobacteraceae</taxon>
        <taxon>Pontibacter</taxon>
    </lineage>
</organism>
<feature type="transmembrane region" description="Helical" evidence="6">
    <location>
        <begin position="340"/>
        <end position="357"/>
    </location>
</feature>
<evidence type="ECO:0000256" key="2">
    <source>
        <dbReference type="ARBA" id="ARBA00022475"/>
    </source>
</evidence>
<sequence length="704" mass="78548">MLRWAPYPFIRITLSLIAGILLYLILGEDLRYSAEVFAFFVAAFIIAAVYSLKVKAGVATNTAGIVGLLCFMALGFWATHLNTAKNNPQHLLHLSGQPAYYVGVVDDYVLQKPGYQSTVLQVQQVQVNGQWQPAAGNVQLSIPHDSEKVYELNYGDMLLVKGAPQEVAPPGNPNQFDYRQYLANKGIYHRHYLQAFQAQKVAASPPNPLLAASMHLRRNLDQLLRERVEARREYAISSALILGVKDELDNSIRSAYASTGTMHVLAVSGLHVGLIYLVLVWLFSFMAPTVRQRVLQAALILSFLWTYAFLTGLSPSVLRAVVMFSFVTVGTAIKRQTNIYNTIAIAAAVLLLLNPYNLKEVGFQLSFLAVLGIVYLQPKLYQLLEVNNWLLDKVWMYFTVAVAAQVATLPLGLYYFHQFPVYFWFANLVVVPAAMFALYTGITALALSWVPVLSGLLFALHAGIVWLMNWFNGLVQNLPYALLNGIDITALQTWLLYGLFITLILFMALKKLRYFAMATVIVAVLAAQEVWETVQQKEQELFTIYNVRGATGVALVQGQQATVLADSLLLLNESDYTFNIQPHLWHIGVEQPQFASLGGGAAMAATFTMLPDSNSLLVWQGQRMLLLSHPPQLLSKQPLTLDYLLLRNNVRLKPQDLQSYAPGKVVLDASNSPWYRQRLHQQLDTLGIAYYDVADSGALVVRLR</sequence>
<keyword evidence="10" id="KW-1185">Reference proteome</keyword>
<dbReference type="AlphaFoldDB" id="A0A3D8LEJ3"/>
<feature type="transmembrane region" description="Helical" evidence="6">
    <location>
        <begin position="491"/>
        <end position="509"/>
    </location>
</feature>
<keyword evidence="3 6" id="KW-0812">Transmembrane</keyword>
<keyword evidence="4 6" id="KW-1133">Transmembrane helix</keyword>
<dbReference type="InterPro" id="IPR004477">
    <property type="entry name" value="ComEC_N"/>
</dbReference>
<feature type="transmembrane region" description="Helical" evidence="6">
    <location>
        <begin position="262"/>
        <end position="282"/>
    </location>
</feature>
<accession>A0A3D8LEJ3</accession>
<dbReference type="EMBL" id="QRGR01000007">
    <property type="protein sequence ID" value="RDV15851.1"/>
    <property type="molecule type" value="Genomic_DNA"/>
</dbReference>
<dbReference type="RefSeq" id="WP_115564923.1">
    <property type="nucleotide sequence ID" value="NZ_QRGR01000007.1"/>
</dbReference>
<dbReference type="Proteomes" id="UP000256708">
    <property type="component" value="Unassembled WGS sequence"/>
</dbReference>
<evidence type="ECO:0000313" key="10">
    <source>
        <dbReference type="Proteomes" id="UP000256708"/>
    </source>
</evidence>
<evidence type="ECO:0000259" key="8">
    <source>
        <dbReference type="Pfam" id="PF13567"/>
    </source>
</evidence>
<dbReference type="InterPro" id="IPR025405">
    <property type="entry name" value="DUF4131"/>
</dbReference>
<dbReference type="PANTHER" id="PTHR30619:SF1">
    <property type="entry name" value="RECOMBINATION PROTEIN 2"/>
    <property type="match status" value="1"/>
</dbReference>
<keyword evidence="5 6" id="KW-0472">Membrane</keyword>
<feature type="transmembrane region" description="Helical" evidence="6">
    <location>
        <begin position="363"/>
        <end position="382"/>
    </location>
</feature>
<dbReference type="InterPro" id="IPR052159">
    <property type="entry name" value="Competence_DNA_uptake"/>
</dbReference>
<feature type="transmembrane region" description="Helical" evidence="6">
    <location>
        <begin position="59"/>
        <end position="78"/>
    </location>
</feature>
<proteinExistence type="predicted"/>
<comment type="caution">
    <text evidence="9">The sequence shown here is derived from an EMBL/GenBank/DDBJ whole genome shotgun (WGS) entry which is preliminary data.</text>
</comment>
<evidence type="ECO:0000259" key="7">
    <source>
        <dbReference type="Pfam" id="PF03772"/>
    </source>
</evidence>
<feature type="transmembrane region" description="Helical" evidence="6">
    <location>
        <begin position="32"/>
        <end position="52"/>
    </location>
</feature>
<protein>
    <submittedName>
        <fullName evidence="9">ComEC family competence protein</fullName>
    </submittedName>
</protein>
<dbReference type="OrthoDB" id="9761531at2"/>
<reference evidence="10" key="1">
    <citation type="submission" date="2018-08" db="EMBL/GenBank/DDBJ databases">
        <authorList>
            <person name="Liu Z.-W."/>
            <person name="Du Z.-J."/>
        </authorList>
    </citation>
    <scope>NUCLEOTIDE SEQUENCE [LARGE SCALE GENOMIC DNA]</scope>
    <source>
        <strain evidence="10">H4X</strain>
    </source>
</reference>
<evidence type="ECO:0000256" key="3">
    <source>
        <dbReference type="ARBA" id="ARBA00022692"/>
    </source>
</evidence>
<dbReference type="Pfam" id="PF03772">
    <property type="entry name" value="Competence"/>
    <property type="match status" value="1"/>
</dbReference>
<keyword evidence="2" id="KW-1003">Cell membrane</keyword>
<feature type="domain" description="ComEC/Rec2-related protein" evidence="7">
    <location>
        <begin position="240"/>
        <end position="509"/>
    </location>
</feature>
<dbReference type="Pfam" id="PF13567">
    <property type="entry name" value="DUF4131"/>
    <property type="match status" value="1"/>
</dbReference>
<feature type="transmembrane region" description="Helical" evidence="6">
    <location>
        <begin position="294"/>
        <end position="310"/>
    </location>
</feature>
<feature type="transmembrane region" description="Helical" evidence="6">
    <location>
        <begin position="449"/>
        <end position="471"/>
    </location>
</feature>
<evidence type="ECO:0000256" key="1">
    <source>
        <dbReference type="ARBA" id="ARBA00004651"/>
    </source>
</evidence>
<evidence type="ECO:0000313" key="9">
    <source>
        <dbReference type="EMBL" id="RDV15851.1"/>
    </source>
</evidence>